<accession>A0ABW3TCT1</accession>
<protein>
    <submittedName>
        <fullName evidence="1">Uncharacterized protein</fullName>
    </submittedName>
</protein>
<evidence type="ECO:0000313" key="1">
    <source>
        <dbReference type="EMBL" id="MFD1194575.1"/>
    </source>
</evidence>
<proteinExistence type="predicted"/>
<organism evidence="1 2">
    <name type="scientific">Seohaeicola saemankumensis</name>
    <dbReference type="NCBI Taxonomy" id="481181"/>
    <lineage>
        <taxon>Bacteria</taxon>
        <taxon>Pseudomonadati</taxon>
        <taxon>Pseudomonadota</taxon>
        <taxon>Alphaproteobacteria</taxon>
        <taxon>Rhodobacterales</taxon>
        <taxon>Roseobacteraceae</taxon>
        <taxon>Seohaeicola</taxon>
    </lineage>
</organism>
<keyword evidence="2" id="KW-1185">Reference proteome</keyword>
<evidence type="ECO:0000313" key="2">
    <source>
        <dbReference type="Proteomes" id="UP001597151"/>
    </source>
</evidence>
<sequence>MVLFPAFLLILAACDGGSPHFMGIEPTRVEVEGSVFAVRVKGRLAEAVRINPQYAPRMGPIGARAAKAMEQVSGCAVREVRGDQALILGILDC</sequence>
<dbReference type="RefSeq" id="WP_380790223.1">
    <property type="nucleotide sequence ID" value="NZ_JBHTKR010000003.1"/>
</dbReference>
<comment type="caution">
    <text evidence="1">The sequence shown here is derived from an EMBL/GenBank/DDBJ whole genome shotgun (WGS) entry which is preliminary data.</text>
</comment>
<reference evidence="2" key="1">
    <citation type="journal article" date="2019" name="Int. J. Syst. Evol. Microbiol.">
        <title>The Global Catalogue of Microorganisms (GCM) 10K type strain sequencing project: providing services to taxonomists for standard genome sequencing and annotation.</title>
        <authorList>
            <consortium name="The Broad Institute Genomics Platform"/>
            <consortium name="The Broad Institute Genome Sequencing Center for Infectious Disease"/>
            <person name="Wu L."/>
            <person name="Ma J."/>
        </authorList>
    </citation>
    <scope>NUCLEOTIDE SEQUENCE [LARGE SCALE GENOMIC DNA]</scope>
    <source>
        <strain evidence="2">CCUG 55328</strain>
    </source>
</reference>
<dbReference type="Proteomes" id="UP001597151">
    <property type="component" value="Unassembled WGS sequence"/>
</dbReference>
<gene>
    <name evidence="1" type="ORF">ACFQ3C_07825</name>
</gene>
<dbReference type="EMBL" id="JBHTKR010000003">
    <property type="protein sequence ID" value="MFD1194575.1"/>
    <property type="molecule type" value="Genomic_DNA"/>
</dbReference>
<name>A0ABW3TCT1_9RHOB</name>